<evidence type="ECO:0000313" key="2">
    <source>
        <dbReference type="EMBL" id="KAA8877363.1"/>
    </source>
</evidence>
<gene>
    <name evidence="2" type="ORF">F3087_44460</name>
</gene>
<organism evidence="2 3">
    <name type="scientific">Nocardia colli</name>
    <dbReference type="NCBI Taxonomy" id="2545717"/>
    <lineage>
        <taxon>Bacteria</taxon>
        <taxon>Bacillati</taxon>
        <taxon>Actinomycetota</taxon>
        <taxon>Actinomycetes</taxon>
        <taxon>Mycobacteriales</taxon>
        <taxon>Nocardiaceae</taxon>
        <taxon>Nocardia</taxon>
    </lineage>
</organism>
<dbReference type="Proteomes" id="UP000323876">
    <property type="component" value="Unassembled WGS sequence"/>
</dbReference>
<proteinExistence type="predicted"/>
<dbReference type="Pfam" id="PF12502">
    <property type="entry name" value="DUF3710"/>
    <property type="match status" value="1"/>
</dbReference>
<dbReference type="EMBL" id="VXLC01000049">
    <property type="protein sequence ID" value="KAA8877363.1"/>
    <property type="molecule type" value="Genomic_DNA"/>
</dbReference>
<sequence>MTDQLGPIVPNPHGPYDETNAPDDDVRRLDLGSIRMPVPAWGECLVDMAPDDSMVHFVHWQTPLGRFTVTAYAAAPSGGLWASIVPELIVGLQEDCRGVHSEPGTWGAEVAATMDDRALRIIGVDGPRWMLRGAALAAPSTARHSASALRDLLRGTVVARGAVELPDRTMLPLVLPAEFAVQIPDIPKDEEGLRSFGVL</sequence>
<feature type="region of interest" description="Disordered" evidence="1">
    <location>
        <begin position="1"/>
        <end position="24"/>
    </location>
</feature>
<accession>A0A5N0DKT9</accession>
<keyword evidence="3" id="KW-1185">Reference proteome</keyword>
<dbReference type="OrthoDB" id="8480367at2"/>
<comment type="caution">
    <text evidence="2">The sequence shown here is derived from an EMBL/GenBank/DDBJ whole genome shotgun (WGS) entry which is preliminary data.</text>
</comment>
<dbReference type="RefSeq" id="WP_150408242.1">
    <property type="nucleotide sequence ID" value="NZ_VXLC01000049.1"/>
</dbReference>
<name>A0A5N0DKT9_9NOCA</name>
<evidence type="ECO:0000256" key="1">
    <source>
        <dbReference type="SAM" id="MobiDB-lite"/>
    </source>
</evidence>
<protein>
    <submittedName>
        <fullName evidence="2">DUF3710 domain-containing protein</fullName>
    </submittedName>
</protein>
<dbReference type="InterPro" id="IPR022183">
    <property type="entry name" value="DUF3710"/>
</dbReference>
<evidence type="ECO:0000313" key="3">
    <source>
        <dbReference type="Proteomes" id="UP000323876"/>
    </source>
</evidence>
<reference evidence="2 3" key="1">
    <citation type="submission" date="2019-09" db="EMBL/GenBank/DDBJ databases">
        <authorList>
            <person name="Wang X."/>
        </authorList>
    </citation>
    <scope>NUCLEOTIDE SEQUENCE [LARGE SCALE GENOMIC DNA]</scope>
    <source>
        <strain evidence="2 3">CICC 11023</strain>
    </source>
</reference>
<dbReference type="AlphaFoldDB" id="A0A5N0DKT9"/>